<dbReference type="Proteomes" id="UP001153332">
    <property type="component" value="Unassembled WGS sequence"/>
</dbReference>
<reference evidence="1" key="1">
    <citation type="submission" date="2022-12" db="EMBL/GenBank/DDBJ databases">
        <title>Genome Sequence of Lasiodiplodia mahajangana.</title>
        <authorList>
            <person name="Buettner E."/>
        </authorList>
    </citation>
    <scope>NUCLEOTIDE SEQUENCE</scope>
    <source>
        <strain evidence="1">VT137</strain>
    </source>
</reference>
<proteinExistence type="predicted"/>
<evidence type="ECO:0000313" key="1">
    <source>
        <dbReference type="EMBL" id="KAJ8133531.1"/>
    </source>
</evidence>
<keyword evidence="2" id="KW-1185">Reference proteome</keyword>
<sequence>MASAYRRIAGWPEDTITPGSGKRRFTQLLTNILFLVLVSLLFVYASLIPRSDNIPSSNLRVRQLDELSRYGPTVFPILFTIVVGGTLRSLALYRLQAGGKIGFLDLLLGSTTLGNTIETLFERRFNYFDVTSLGLLLLWALSPLGGQATLRVIGYQDVTMTRQLELPYLDYSRSIFPNGLILSDFGTIPITLTSAFLSSLSSPVSLQLSTSDLWGNVKTPVLESLPGYESVGPGE</sequence>
<gene>
    <name evidence="1" type="ORF">O1611_g83</name>
</gene>
<protein>
    <submittedName>
        <fullName evidence="1">Uncharacterized protein</fullName>
    </submittedName>
</protein>
<accession>A0ACC2K1J3</accession>
<organism evidence="1 2">
    <name type="scientific">Lasiodiplodia mahajangana</name>
    <dbReference type="NCBI Taxonomy" id="1108764"/>
    <lineage>
        <taxon>Eukaryota</taxon>
        <taxon>Fungi</taxon>
        <taxon>Dikarya</taxon>
        <taxon>Ascomycota</taxon>
        <taxon>Pezizomycotina</taxon>
        <taxon>Dothideomycetes</taxon>
        <taxon>Dothideomycetes incertae sedis</taxon>
        <taxon>Botryosphaeriales</taxon>
        <taxon>Botryosphaeriaceae</taxon>
        <taxon>Lasiodiplodia</taxon>
    </lineage>
</organism>
<dbReference type="EMBL" id="JAPUUL010000006">
    <property type="protein sequence ID" value="KAJ8133531.1"/>
    <property type="molecule type" value="Genomic_DNA"/>
</dbReference>
<name>A0ACC2K1J3_9PEZI</name>
<evidence type="ECO:0000313" key="2">
    <source>
        <dbReference type="Proteomes" id="UP001153332"/>
    </source>
</evidence>
<comment type="caution">
    <text evidence="1">The sequence shown here is derived from an EMBL/GenBank/DDBJ whole genome shotgun (WGS) entry which is preliminary data.</text>
</comment>